<dbReference type="GO" id="GO:0005886">
    <property type="term" value="C:plasma membrane"/>
    <property type="evidence" value="ECO:0007669"/>
    <property type="project" value="UniProtKB-SubCell"/>
</dbReference>
<dbReference type="eggNOG" id="COG1994">
    <property type="taxonomic scope" value="Bacteria"/>
</dbReference>
<dbReference type="SUPFAM" id="SSF54631">
    <property type="entry name" value="CBS-domain pair"/>
    <property type="match status" value="1"/>
</dbReference>
<dbReference type="STRING" id="1255043.TVNIR_1111"/>
<keyword evidence="12 16" id="KW-0129">CBS domain</keyword>
<dbReference type="GO" id="GO:0008237">
    <property type="term" value="F:metallopeptidase activity"/>
    <property type="evidence" value="ECO:0007669"/>
    <property type="project" value="UniProtKB-KW"/>
</dbReference>
<dbReference type="Gene3D" id="3.10.580.10">
    <property type="entry name" value="CBS-domain"/>
    <property type="match status" value="1"/>
</dbReference>
<dbReference type="AlphaFoldDB" id="L0DUX0"/>
<protein>
    <submittedName>
        <fullName evidence="19">Lead, cadmium, zinc and mercury transporting ATPase Copper-translocating P-type ATPase</fullName>
        <ecNumber evidence="19">3.6.3.3</ecNumber>
        <ecNumber evidence="19">3.6.3.4</ecNumber>
    </submittedName>
</protein>
<feature type="binding site" evidence="15">
    <location>
        <position position="235"/>
    </location>
    <ligand>
        <name>Zn(2+)</name>
        <dbReference type="ChEBI" id="CHEBI:29105"/>
        <note>catalytic</note>
    </ligand>
</feature>
<keyword evidence="6 15" id="KW-0479">Metal-binding</keyword>
<dbReference type="GO" id="GO:0006508">
    <property type="term" value="P:proteolysis"/>
    <property type="evidence" value="ECO:0007669"/>
    <property type="project" value="UniProtKB-KW"/>
</dbReference>
<dbReference type="PANTHER" id="PTHR39188">
    <property type="entry name" value="MEMBRANE-ASSOCIATED ZINC METALLOPROTEASE M50B"/>
    <property type="match status" value="1"/>
</dbReference>
<comment type="cofactor">
    <cofactor evidence="15">
        <name>Zn(2+)</name>
        <dbReference type="ChEBI" id="CHEBI:29105"/>
    </cofactor>
    <text evidence="15">Binds 1 zinc ion per subunit.</text>
</comment>
<dbReference type="EC" id="3.6.3.3" evidence="19"/>
<evidence type="ECO:0000256" key="15">
    <source>
        <dbReference type="PIRSR" id="PIRSR006404-2"/>
    </source>
</evidence>
<evidence type="ECO:0000259" key="18">
    <source>
        <dbReference type="PROSITE" id="PS51371"/>
    </source>
</evidence>
<evidence type="ECO:0000256" key="13">
    <source>
        <dbReference type="ARBA" id="ARBA00023136"/>
    </source>
</evidence>
<sequence length="444" mass="49538">MLFLNVSWPERRGTFDRGISRRCRCPLSGNFRSKVPIQEFADQDGPVRLGESCYAQSRILPRCQPRVCMFGESFSLFRVLGFEIRANVTWLFLALLITWSLAEGLFPHFYPELAPAVYWLMGLVGMLGLFFSLLFHELSHSVVARSYGLRVRGITLFLFGGMAQMVGEPKEPRVEFWMAIAGPIASLFLAVAFYLLGAGMHAVGVPEHLAGVAYYLGFINLLLAVFNMVPGFPLDGGRVLRAALWHLKGDLRWATRWASRMGQGFGLLLVALGIASFVAGNFIGGMWWFLIGLFVHAAAGAGYRQLLMQQALAGRSVRRFMTTDPVTVPAETSIRDFVEHYVYHHAFDLFPVERGGRLVGHAGLREARQVDREAWDDTRIGEVCREAGEGATVSADEDANEALERMQGHRVSRLIVTEGDRIVGILALKDLLHFLQVRSELEKG</sequence>
<keyword evidence="7" id="KW-0677">Repeat</keyword>
<name>L0DUX0_THIND</name>
<evidence type="ECO:0000256" key="17">
    <source>
        <dbReference type="SAM" id="Phobius"/>
    </source>
</evidence>
<evidence type="ECO:0000256" key="11">
    <source>
        <dbReference type="ARBA" id="ARBA00023049"/>
    </source>
</evidence>
<dbReference type="InterPro" id="IPR008915">
    <property type="entry name" value="Peptidase_M50"/>
</dbReference>
<feature type="binding site" evidence="15">
    <location>
        <position position="140"/>
    </location>
    <ligand>
        <name>Zn(2+)</name>
        <dbReference type="ChEBI" id="CHEBI:29105"/>
        <note>catalytic</note>
    </ligand>
</feature>
<comment type="subcellular location">
    <subcellularLocation>
        <location evidence="1">Cell membrane</location>
        <topology evidence="1">Multi-pass membrane protein</topology>
    </subcellularLocation>
</comment>
<dbReference type="KEGG" id="tni:TVNIR_1111"/>
<evidence type="ECO:0000256" key="12">
    <source>
        <dbReference type="ARBA" id="ARBA00023122"/>
    </source>
</evidence>
<evidence type="ECO:0000256" key="16">
    <source>
        <dbReference type="PROSITE-ProRule" id="PRU00703"/>
    </source>
</evidence>
<feature type="active site" evidence="14">
    <location>
        <position position="137"/>
    </location>
</feature>
<evidence type="ECO:0000256" key="6">
    <source>
        <dbReference type="ARBA" id="ARBA00022723"/>
    </source>
</evidence>
<evidence type="ECO:0000313" key="19">
    <source>
        <dbReference type="EMBL" id="AGA32790.1"/>
    </source>
</evidence>
<feature type="transmembrane region" description="Helical" evidence="17">
    <location>
        <begin position="116"/>
        <end position="135"/>
    </location>
</feature>
<dbReference type="PATRIC" id="fig|1255043.3.peg.1122"/>
<reference evidence="19" key="1">
    <citation type="submission" date="2015-12" db="EMBL/GenBank/DDBJ databases">
        <authorList>
            <person name="Tikhonova T.V."/>
            <person name="Pavlov A.R."/>
            <person name="Beletsky A.V."/>
            <person name="Mardanov A.V."/>
            <person name="Sorokin D.Y."/>
            <person name="Ravin N.V."/>
            <person name="Popov V.O."/>
        </authorList>
    </citation>
    <scope>NUCLEOTIDE SEQUENCE</scope>
    <source>
        <strain evidence="19">DSM 14787</strain>
    </source>
</reference>
<dbReference type="CDD" id="cd06164">
    <property type="entry name" value="S2P-M50_SpoIVFB_CBS"/>
    <property type="match status" value="1"/>
</dbReference>
<keyword evidence="13 17" id="KW-0472">Membrane</keyword>
<evidence type="ECO:0000256" key="1">
    <source>
        <dbReference type="ARBA" id="ARBA00004651"/>
    </source>
</evidence>
<dbReference type="Pfam" id="PF00571">
    <property type="entry name" value="CBS"/>
    <property type="match status" value="2"/>
</dbReference>
<dbReference type="Proteomes" id="UP000010809">
    <property type="component" value="Chromosome"/>
</dbReference>
<evidence type="ECO:0000256" key="9">
    <source>
        <dbReference type="ARBA" id="ARBA00022833"/>
    </source>
</evidence>
<dbReference type="PIRSF" id="PIRSF006404">
    <property type="entry name" value="UCP006404_Pept_M50_CBS"/>
    <property type="match status" value="1"/>
</dbReference>
<feature type="domain" description="CBS" evidence="18">
    <location>
        <begin position="321"/>
        <end position="378"/>
    </location>
</feature>
<feature type="domain" description="CBS" evidence="18">
    <location>
        <begin position="384"/>
        <end position="443"/>
    </location>
</feature>
<dbReference type="PANTHER" id="PTHR39188:SF3">
    <property type="entry name" value="STAGE IV SPORULATION PROTEIN FB"/>
    <property type="match status" value="1"/>
</dbReference>
<feature type="transmembrane region" description="Helical" evidence="17">
    <location>
        <begin position="176"/>
        <end position="197"/>
    </location>
</feature>
<keyword evidence="5 17" id="KW-0812">Transmembrane</keyword>
<gene>
    <name evidence="19" type="ordered locus">TVNIR_1111</name>
</gene>
<feature type="binding site" evidence="15">
    <location>
        <position position="136"/>
    </location>
    <ligand>
        <name>Zn(2+)</name>
        <dbReference type="ChEBI" id="CHEBI:29105"/>
        <note>catalytic</note>
    </ligand>
</feature>
<dbReference type="Pfam" id="PF02163">
    <property type="entry name" value="Peptidase_M50"/>
    <property type="match status" value="2"/>
</dbReference>
<keyword evidence="9 15" id="KW-0862">Zinc</keyword>
<dbReference type="EMBL" id="CP003989">
    <property type="protein sequence ID" value="AGA32790.1"/>
    <property type="molecule type" value="Genomic_DNA"/>
</dbReference>
<dbReference type="InterPro" id="IPR016483">
    <property type="entry name" value="UCP006404_Pept_M50_CBS"/>
</dbReference>
<feature type="transmembrane region" description="Helical" evidence="17">
    <location>
        <begin position="209"/>
        <end position="229"/>
    </location>
</feature>
<keyword evidence="4" id="KW-0645">Protease</keyword>
<dbReference type="InterPro" id="IPR000644">
    <property type="entry name" value="CBS_dom"/>
</dbReference>
<evidence type="ECO:0000256" key="8">
    <source>
        <dbReference type="ARBA" id="ARBA00022801"/>
    </source>
</evidence>
<dbReference type="InterPro" id="IPR046342">
    <property type="entry name" value="CBS_dom_sf"/>
</dbReference>
<evidence type="ECO:0000313" key="20">
    <source>
        <dbReference type="Proteomes" id="UP000010809"/>
    </source>
</evidence>
<dbReference type="eggNOG" id="COG0517">
    <property type="taxonomic scope" value="Bacteria"/>
</dbReference>
<evidence type="ECO:0000256" key="7">
    <source>
        <dbReference type="ARBA" id="ARBA00022737"/>
    </source>
</evidence>
<dbReference type="EC" id="3.6.3.4" evidence="19"/>
<evidence type="ECO:0000256" key="5">
    <source>
        <dbReference type="ARBA" id="ARBA00022692"/>
    </source>
</evidence>
<dbReference type="GO" id="GO:0046872">
    <property type="term" value="F:metal ion binding"/>
    <property type="evidence" value="ECO:0007669"/>
    <property type="project" value="UniProtKB-KW"/>
</dbReference>
<evidence type="ECO:0000256" key="4">
    <source>
        <dbReference type="ARBA" id="ARBA00022670"/>
    </source>
</evidence>
<keyword evidence="3" id="KW-1003">Cell membrane</keyword>
<evidence type="ECO:0000256" key="3">
    <source>
        <dbReference type="ARBA" id="ARBA00022475"/>
    </source>
</evidence>
<keyword evidence="20" id="KW-1185">Reference proteome</keyword>
<comment type="similarity">
    <text evidence="2">Belongs to the peptidase M50B family.</text>
</comment>
<keyword evidence="10 17" id="KW-1133">Transmembrane helix</keyword>
<dbReference type="SMART" id="SM00116">
    <property type="entry name" value="CBS"/>
    <property type="match status" value="1"/>
</dbReference>
<feature type="transmembrane region" description="Helical" evidence="17">
    <location>
        <begin position="147"/>
        <end position="164"/>
    </location>
</feature>
<evidence type="ECO:0000256" key="14">
    <source>
        <dbReference type="PIRSR" id="PIRSR006404-1"/>
    </source>
</evidence>
<proteinExistence type="inferred from homology"/>
<accession>L0DUX0</accession>
<evidence type="ECO:0000256" key="2">
    <source>
        <dbReference type="ARBA" id="ARBA00007931"/>
    </source>
</evidence>
<dbReference type="PROSITE" id="PS51371">
    <property type="entry name" value="CBS"/>
    <property type="match status" value="2"/>
</dbReference>
<keyword evidence="11" id="KW-0482">Metalloprotease</keyword>
<dbReference type="HOGENOM" id="CLU_037123_1_2_6"/>
<organism evidence="19 20">
    <name type="scientific">Thioalkalivibrio nitratireducens (strain DSM 14787 / UNIQEM 213 / ALEN2)</name>
    <dbReference type="NCBI Taxonomy" id="1255043"/>
    <lineage>
        <taxon>Bacteria</taxon>
        <taxon>Pseudomonadati</taxon>
        <taxon>Pseudomonadota</taxon>
        <taxon>Gammaproteobacteria</taxon>
        <taxon>Chromatiales</taxon>
        <taxon>Ectothiorhodospiraceae</taxon>
        <taxon>Thioalkalivibrio</taxon>
    </lineage>
</organism>
<feature type="transmembrane region" description="Helical" evidence="17">
    <location>
        <begin position="265"/>
        <end position="298"/>
    </location>
</feature>
<evidence type="ECO:0000256" key="10">
    <source>
        <dbReference type="ARBA" id="ARBA00022989"/>
    </source>
</evidence>
<keyword evidence="8 19" id="KW-0378">Hydrolase</keyword>